<dbReference type="InterPro" id="IPR004291">
    <property type="entry name" value="Transposase_IS66_central"/>
</dbReference>
<sequence length="159" mass="18351">MTHLGCWAHTRRKFIDTQKVAGGKAHKLSKGKKNQLSKADIAPNYIGYLYDMERKGQPKAVLGKAQGYLHKKWKKLTVHTKDGQLNIDNNPAENATHPFEVGRKSDYLVMFPEEPKPMVSSRMITCARFIPTCFVRRQLRYLSFIVLELSRYNRCRPAE</sequence>
<dbReference type="AlphaFoldDB" id="A0A9X2ET17"/>
<organism evidence="2 3">
    <name type="scientific">Microbulbifer okhotskensis</name>
    <dbReference type="NCBI Taxonomy" id="2926617"/>
    <lineage>
        <taxon>Bacteria</taxon>
        <taxon>Pseudomonadati</taxon>
        <taxon>Pseudomonadota</taxon>
        <taxon>Gammaproteobacteria</taxon>
        <taxon>Cellvibrionales</taxon>
        <taxon>Microbulbiferaceae</taxon>
        <taxon>Microbulbifer</taxon>
    </lineage>
</organism>
<protein>
    <submittedName>
        <fullName evidence="2">IS66 family transposase</fullName>
    </submittedName>
</protein>
<dbReference type="Pfam" id="PF03050">
    <property type="entry name" value="DDE_Tnp_IS66"/>
    <property type="match status" value="1"/>
</dbReference>
<evidence type="ECO:0000313" key="2">
    <source>
        <dbReference type="EMBL" id="MCO1336965.1"/>
    </source>
</evidence>
<dbReference type="EMBL" id="JALBWM010000257">
    <property type="protein sequence ID" value="MCO1336965.1"/>
    <property type="molecule type" value="Genomic_DNA"/>
</dbReference>
<evidence type="ECO:0000259" key="1">
    <source>
        <dbReference type="Pfam" id="PF03050"/>
    </source>
</evidence>
<accession>A0A9X2ET17</accession>
<reference evidence="2" key="1">
    <citation type="journal article" date="2022" name="Arch. Microbiol.">
        <title>Microbulbifer okhotskensis sp. nov., isolated from a deep bottom sediment of the Okhotsk Sea.</title>
        <authorList>
            <person name="Romanenko L."/>
            <person name="Kurilenko V."/>
            <person name="Otstavnykh N."/>
            <person name="Velansky P."/>
            <person name="Isaeva M."/>
            <person name="Mikhailov V."/>
        </authorList>
    </citation>
    <scope>NUCLEOTIDE SEQUENCE</scope>
    <source>
        <strain evidence="2">OS29</strain>
    </source>
</reference>
<dbReference type="Proteomes" id="UP001139028">
    <property type="component" value="Unassembled WGS sequence"/>
</dbReference>
<name>A0A9X2ET17_9GAMM</name>
<proteinExistence type="predicted"/>
<evidence type="ECO:0000313" key="3">
    <source>
        <dbReference type="Proteomes" id="UP001139028"/>
    </source>
</evidence>
<feature type="domain" description="Transposase IS66 central" evidence="1">
    <location>
        <begin position="49"/>
        <end position="105"/>
    </location>
</feature>
<keyword evidence="3" id="KW-1185">Reference proteome</keyword>
<gene>
    <name evidence="2" type="ORF">MO867_21810</name>
</gene>
<comment type="caution">
    <text evidence="2">The sequence shown here is derived from an EMBL/GenBank/DDBJ whole genome shotgun (WGS) entry which is preliminary data.</text>
</comment>